<organism evidence="1 2">
    <name type="scientific">Streptacidiphilus jiangxiensis</name>
    <dbReference type="NCBI Taxonomy" id="235985"/>
    <lineage>
        <taxon>Bacteria</taxon>
        <taxon>Bacillati</taxon>
        <taxon>Actinomycetota</taxon>
        <taxon>Actinomycetes</taxon>
        <taxon>Kitasatosporales</taxon>
        <taxon>Streptomycetaceae</taxon>
        <taxon>Streptacidiphilus</taxon>
    </lineage>
</organism>
<name>A0A1H7NVD6_STRJI</name>
<proteinExistence type="predicted"/>
<protein>
    <submittedName>
        <fullName evidence="1">Uncharacterized protein</fullName>
    </submittedName>
</protein>
<dbReference type="Proteomes" id="UP000183015">
    <property type="component" value="Unassembled WGS sequence"/>
</dbReference>
<dbReference type="EMBL" id="FOAZ01000007">
    <property type="protein sequence ID" value="SEL27471.1"/>
    <property type="molecule type" value="Genomic_DNA"/>
</dbReference>
<reference evidence="2" key="1">
    <citation type="submission" date="2016-10" db="EMBL/GenBank/DDBJ databases">
        <authorList>
            <person name="Varghese N."/>
        </authorList>
    </citation>
    <scope>NUCLEOTIDE SEQUENCE [LARGE SCALE GENOMIC DNA]</scope>
    <source>
        <strain evidence="2">DSM 45096 / BCRC 16803 / CGMCC 4.1857 / CIP 109030 / JCM 12277 / KCTC 19219 / NBRC 100920 / 33214</strain>
    </source>
</reference>
<dbReference type="AlphaFoldDB" id="A0A1H7NVD6"/>
<dbReference type="OrthoDB" id="3855378at2"/>
<accession>A0A1H7NVD6</accession>
<dbReference type="eggNOG" id="ENOG5031RFX">
    <property type="taxonomic scope" value="Bacteria"/>
</dbReference>
<evidence type="ECO:0000313" key="2">
    <source>
        <dbReference type="Proteomes" id="UP000183015"/>
    </source>
</evidence>
<dbReference type="STRING" id="235985.SAMN05414137_10792"/>
<evidence type="ECO:0000313" key="1">
    <source>
        <dbReference type="EMBL" id="SEL27471.1"/>
    </source>
</evidence>
<sequence length="76" mass="7988">MTIELVCLTDGEVLVPALTLTSLLREVSDEMSGWTAGEGDPRTVSAVKDMLDSLADRIDVDCIAVSTEAAAHVEGP</sequence>
<gene>
    <name evidence="1" type="ORF">SAMN05414137_10792</name>
</gene>
<dbReference type="RefSeq" id="WP_143094354.1">
    <property type="nucleotide sequence ID" value="NZ_BBPN01000008.1"/>
</dbReference>
<keyword evidence="2" id="KW-1185">Reference proteome</keyword>